<dbReference type="PROSITE" id="PS00375">
    <property type="entry name" value="UDPGT"/>
    <property type="match status" value="1"/>
</dbReference>
<dbReference type="EMBL" id="OX459118">
    <property type="protein sequence ID" value="CAI9091605.1"/>
    <property type="molecule type" value="Genomic_DNA"/>
</dbReference>
<dbReference type="FunFam" id="3.40.50.2000:FF:000040">
    <property type="entry name" value="UDP-glycosyltransferase 76C1"/>
    <property type="match status" value="1"/>
</dbReference>
<dbReference type="Gene3D" id="3.40.50.2000">
    <property type="entry name" value="Glycogen Phosphorylase B"/>
    <property type="match status" value="3"/>
</dbReference>
<keyword evidence="4" id="KW-1185">Reference proteome</keyword>
<dbReference type="GO" id="GO:1900994">
    <property type="term" value="P:(-)-secologanin biosynthetic process"/>
    <property type="evidence" value="ECO:0007669"/>
    <property type="project" value="UniProtKB-ARBA"/>
</dbReference>
<dbReference type="GO" id="GO:0080043">
    <property type="term" value="F:quercetin 3-O-glucosyltransferase activity"/>
    <property type="evidence" value="ECO:0007669"/>
    <property type="project" value="TreeGrafter"/>
</dbReference>
<evidence type="ECO:0000256" key="2">
    <source>
        <dbReference type="ARBA" id="ARBA00022679"/>
    </source>
</evidence>
<dbReference type="CDD" id="cd03784">
    <property type="entry name" value="GT1_Gtf-like"/>
    <property type="match status" value="1"/>
</dbReference>
<dbReference type="InterPro" id="IPR035595">
    <property type="entry name" value="UDP_glycos_trans_CS"/>
</dbReference>
<accession>A0AAV1C9M6</accession>
<name>A0AAV1C9M6_OLDCO</name>
<proteinExistence type="inferred from homology"/>
<evidence type="ECO:0000313" key="4">
    <source>
        <dbReference type="Proteomes" id="UP001161247"/>
    </source>
</evidence>
<dbReference type="PANTHER" id="PTHR11926:SF1392">
    <property type="entry name" value="GLYCOSYLTRANSFERASE"/>
    <property type="match status" value="1"/>
</dbReference>
<evidence type="ECO:0000256" key="1">
    <source>
        <dbReference type="ARBA" id="ARBA00009995"/>
    </source>
</evidence>
<sequence length="697" mass="79292">MDQHQLLPHVLIFPLPIQSPVNSMMQLAELLCLAGIRVTFLITKYNHKRLLRCTDIQTRCAGYHGLLQLETIEDGLPEDDPRNVEKFAEIMDSLQTVAQPFLREFLQGCKTPITCVIAEGFYYYALDITEELGIPLIFFETISPCCLWVYFCLTKLMEAGQLHFKGDDLDTLVTSIPGMEGVLRFRDLPDFCRRDYSLDGNARLVFKSIQAYPRAAGLILNSFAELESPVSSHLRSDVPHGPVNCMLKLAELFCLEEIHVTFINTEYIQDRLRSFSDAEPRFKRYPNFRFETIPDGLPDGAPRTGDGLVKLWLSMEAVSLPILTEMLTSGSFGPNSENPATCFIADGFFSFVCDMAKEIKLPLIYFDTVSPCGLWTYLCLPKLIDAGEFPFKDNDLDAPVKNVEEMECVMRRRDLPSFYRLNSVDEILIQLLLKEDEQLPRAEALIFNTFEELDKGTLNLMRTLGPKVYAVGPIHTLLKSRLPEVSYHSLWKEDKSCIQWLNKQPSKSVIYVSIGSLATMTKDQLMEIWYGLVNSGFRFLWVHREGSIMGLNNKEDEIPEELAQATKERGCIVSWAPQEEVLGHPGIGGFLTHSGWNSTLESIVEGVPMIGWPYFVDQQVNSRYVSEVWKLGLDMKDTCDRVIVEKMVRDLMNVRRDELLERAGEMANLAKSSVRQGGSSYNDLVRLVEDIKLTRFK</sequence>
<evidence type="ECO:0000313" key="3">
    <source>
        <dbReference type="EMBL" id="CAI9091605.1"/>
    </source>
</evidence>
<dbReference type="SUPFAM" id="SSF53756">
    <property type="entry name" value="UDP-Glycosyltransferase/glycogen phosphorylase"/>
    <property type="match status" value="2"/>
</dbReference>
<protein>
    <submittedName>
        <fullName evidence="3">OLC1v1026677C1</fullName>
    </submittedName>
</protein>
<dbReference type="PANTHER" id="PTHR11926">
    <property type="entry name" value="GLUCOSYL/GLUCURONOSYL TRANSFERASES"/>
    <property type="match status" value="1"/>
</dbReference>
<dbReference type="AlphaFoldDB" id="A0AAV1C9M6"/>
<dbReference type="Proteomes" id="UP001161247">
    <property type="component" value="Chromosome 1"/>
</dbReference>
<comment type="similarity">
    <text evidence="1">Belongs to the UDP-glycosyltransferase family.</text>
</comment>
<dbReference type="GO" id="GO:0080044">
    <property type="term" value="F:quercetin 7-O-glucosyltransferase activity"/>
    <property type="evidence" value="ECO:0007669"/>
    <property type="project" value="TreeGrafter"/>
</dbReference>
<dbReference type="Pfam" id="PF00201">
    <property type="entry name" value="UDPGT"/>
    <property type="match status" value="1"/>
</dbReference>
<keyword evidence="2" id="KW-0808">Transferase</keyword>
<dbReference type="InterPro" id="IPR002213">
    <property type="entry name" value="UDP_glucos_trans"/>
</dbReference>
<organism evidence="3 4">
    <name type="scientific">Oldenlandia corymbosa var. corymbosa</name>
    <dbReference type="NCBI Taxonomy" id="529605"/>
    <lineage>
        <taxon>Eukaryota</taxon>
        <taxon>Viridiplantae</taxon>
        <taxon>Streptophyta</taxon>
        <taxon>Embryophyta</taxon>
        <taxon>Tracheophyta</taxon>
        <taxon>Spermatophyta</taxon>
        <taxon>Magnoliopsida</taxon>
        <taxon>eudicotyledons</taxon>
        <taxon>Gunneridae</taxon>
        <taxon>Pentapetalae</taxon>
        <taxon>asterids</taxon>
        <taxon>lamiids</taxon>
        <taxon>Gentianales</taxon>
        <taxon>Rubiaceae</taxon>
        <taxon>Rubioideae</taxon>
        <taxon>Spermacoceae</taxon>
        <taxon>Hedyotis-Oldenlandia complex</taxon>
        <taxon>Oldenlandia</taxon>
    </lineage>
</organism>
<gene>
    <name evidence="3" type="ORF">OLC1_LOCUS3493</name>
</gene>
<reference evidence="3" key="1">
    <citation type="submission" date="2023-03" db="EMBL/GenBank/DDBJ databases">
        <authorList>
            <person name="Julca I."/>
        </authorList>
    </citation>
    <scope>NUCLEOTIDE SEQUENCE</scope>
</reference>